<gene>
    <name evidence="2" type="ORF">TARUN_4673</name>
</gene>
<evidence type="ECO:0000313" key="2">
    <source>
        <dbReference type="EMBL" id="RFU77591.1"/>
    </source>
</evidence>
<sequence length="105" mass="11191">MRHGIRTGFANEEEEPDAAREVEDQGHGIARVAQQIDDAEEGAVQLGPEPARLDGRGVEDGMRRRLVGAGGSADEGRREAPGEADEDEAQDVVDGRGAVALFGRR</sequence>
<proteinExistence type="predicted"/>
<protein>
    <submittedName>
        <fullName evidence="2">Chitin synthase c</fullName>
    </submittedName>
</protein>
<name>A0A395NNS5_TRIAR</name>
<organism evidence="2 3">
    <name type="scientific">Trichoderma arundinaceum</name>
    <dbReference type="NCBI Taxonomy" id="490622"/>
    <lineage>
        <taxon>Eukaryota</taxon>
        <taxon>Fungi</taxon>
        <taxon>Dikarya</taxon>
        <taxon>Ascomycota</taxon>
        <taxon>Pezizomycotina</taxon>
        <taxon>Sordariomycetes</taxon>
        <taxon>Hypocreomycetidae</taxon>
        <taxon>Hypocreales</taxon>
        <taxon>Hypocreaceae</taxon>
        <taxon>Trichoderma</taxon>
    </lineage>
</organism>
<feature type="region of interest" description="Disordered" evidence="1">
    <location>
        <begin position="66"/>
        <end position="97"/>
    </location>
</feature>
<keyword evidence="3" id="KW-1185">Reference proteome</keyword>
<evidence type="ECO:0000256" key="1">
    <source>
        <dbReference type="SAM" id="MobiDB-lite"/>
    </source>
</evidence>
<evidence type="ECO:0000313" key="3">
    <source>
        <dbReference type="Proteomes" id="UP000266272"/>
    </source>
</evidence>
<dbReference type="EMBL" id="PXOA01000274">
    <property type="protein sequence ID" value="RFU77591.1"/>
    <property type="molecule type" value="Genomic_DNA"/>
</dbReference>
<dbReference type="Proteomes" id="UP000266272">
    <property type="component" value="Unassembled WGS sequence"/>
</dbReference>
<feature type="compositionally biased region" description="Acidic residues" evidence="1">
    <location>
        <begin position="82"/>
        <end position="91"/>
    </location>
</feature>
<comment type="caution">
    <text evidence="2">The sequence shown here is derived from an EMBL/GenBank/DDBJ whole genome shotgun (WGS) entry which is preliminary data.</text>
</comment>
<dbReference type="AlphaFoldDB" id="A0A395NNS5"/>
<accession>A0A395NNS5</accession>
<reference evidence="2 3" key="1">
    <citation type="journal article" date="2018" name="PLoS Pathog.">
        <title>Evolution of structural diversity of trichothecenes, a family of toxins produced by plant pathogenic and entomopathogenic fungi.</title>
        <authorList>
            <person name="Proctor R.H."/>
            <person name="McCormick S.P."/>
            <person name="Kim H.S."/>
            <person name="Cardoza R.E."/>
            <person name="Stanley A.M."/>
            <person name="Lindo L."/>
            <person name="Kelly A."/>
            <person name="Brown D.W."/>
            <person name="Lee T."/>
            <person name="Vaughan M.M."/>
            <person name="Alexander N.J."/>
            <person name="Busman M."/>
            <person name="Gutierrez S."/>
        </authorList>
    </citation>
    <scope>NUCLEOTIDE SEQUENCE [LARGE SCALE GENOMIC DNA]</scope>
    <source>
        <strain evidence="2 3">IBT 40837</strain>
    </source>
</reference>